<dbReference type="AlphaFoldDB" id="A0A512MG68"/>
<feature type="domain" description="AMP-dependent synthetase/ligase" evidence="1">
    <location>
        <begin position="179"/>
        <end position="329"/>
    </location>
</feature>
<dbReference type="InterPro" id="IPR000873">
    <property type="entry name" value="AMP-dep_synth/lig_dom"/>
</dbReference>
<dbReference type="Pfam" id="PF00501">
    <property type="entry name" value="AMP-binding"/>
    <property type="match status" value="1"/>
</dbReference>
<dbReference type="InterPro" id="IPR042099">
    <property type="entry name" value="ANL_N_sf"/>
</dbReference>
<dbReference type="RefSeq" id="WP_146854875.1">
    <property type="nucleotide sequence ID" value="NZ_BKAG01000057.1"/>
</dbReference>
<dbReference type="Proteomes" id="UP000321577">
    <property type="component" value="Unassembled WGS sequence"/>
</dbReference>
<name>A0A512MG68_9BACT</name>
<accession>A0A512MG68</accession>
<evidence type="ECO:0000313" key="3">
    <source>
        <dbReference type="Proteomes" id="UP000321577"/>
    </source>
</evidence>
<dbReference type="OrthoDB" id="580775at2"/>
<organism evidence="2 3">
    <name type="scientific">Brevifollis gellanilyticus</name>
    <dbReference type="NCBI Taxonomy" id="748831"/>
    <lineage>
        <taxon>Bacteria</taxon>
        <taxon>Pseudomonadati</taxon>
        <taxon>Verrucomicrobiota</taxon>
        <taxon>Verrucomicrobiia</taxon>
        <taxon>Verrucomicrobiales</taxon>
        <taxon>Verrucomicrobiaceae</taxon>
    </lineage>
</organism>
<keyword evidence="3" id="KW-1185">Reference proteome</keyword>
<dbReference type="EMBL" id="BKAG01000057">
    <property type="protein sequence ID" value="GEP45719.1"/>
    <property type="molecule type" value="Genomic_DNA"/>
</dbReference>
<evidence type="ECO:0000313" key="2">
    <source>
        <dbReference type="EMBL" id="GEP45719.1"/>
    </source>
</evidence>
<reference evidence="2 3" key="1">
    <citation type="submission" date="2019-07" db="EMBL/GenBank/DDBJ databases">
        <title>Whole genome shotgun sequence of Brevifollis gellanilyticus NBRC 108608.</title>
        <authorList>
            <person name="Hosoyama A."/>
            <person name="Uohara A."/>
            <person name="Ohji S."/>
            <person name="Ichikawa N."/>
        </authorList>
    </citation>
    <scope>NUCLEOTIDE SEQUENCE [LARGE SCALE GENOMIC DNA]</scope>
    <source>
        <strain evidence="2 3">NBRC 108608</strain>
    </source>
</reference>
<gene>
    <name evidence="2" type="ORF">BGE01nite_50100</name>
</gene>
<sequence>MKLFSAPPRWDASRPEVWHDWQLQRLRTYLSHRVLPFSAHYQRLFAENDIHPEDIQTYEDWARVPFSSKKDLTVSKEEQRGFVLIPNEKALKREWGVIWNAISHGSAYAKEQIEREFRPVMMTSTTGRSSDPVPFAFTKHDLANLDVTGRRLMEVGASQREWKHVNAFPYAPHLAFWQAHHAGLGFGTFMVSTGGGKVLGTEGNMNMIEKVRPEVIIAMPTFFYHLLREAVETGKHWPNMKRIVLGGEKVAEGMRARLHALATELGADDVKIISTYGFTEAKMAFPECPTSLEVGASGFHLSPDLGLVELVDPTTGLPVPEGHAGEIVFTPLDARGTVVIRYRTGDIAEGGLSWAQCPHCGRMCGRLLGPISRVSEVRELQFDKIKGTLVNFNILEHLLDDMKGVAAWQVELRKLHDDPHEVDELLLHVAPEDGMNTGELEHRLGRRFAEVTEIRPNEIQFHDVAELRDRLGVGRLLKEAKILDSRPKDAARILKTSN</sequence>
<dbReference type="PANTHER" id="PTHR43845:SF1">
    <property type="entry name" value="BLR5969 PROTEIN"/>
    <property type="match status" value="1"/>
</dbReference>
<protein>
    <recommendedName>
        <fullName evidence="1">AMP-dependent synthetase/ligase domain-containing protein</fullName>
    </recommendedName>
</protein>
<dbReference type="Gene3D" id="3.40.50.12780">
    <property type="entry name" value="N-terminal domain of ligase-like"/>
    <property type="match status" value="1"/>
</dbReference>
<dbReference type="SUPFAM" id="SSF56801">
    <property type="entry name" value="Acetyl-CoA synthetase-like"/>
    <property type="match status" value="1"/>
</dbReference>
<comment type="caution">
    <text evidence="2">The sequence shown here is derived from an EMBL/GenBank/DDBJ whole genome shotgun (WGS) entry which is preliminary data.</text>
</comment>
<proteinExistence type="predicted"/>
<dbReference type="PANTHER" id="PTHR43845">
    <property type="entry name" value="BLR5969 PROTEIN"/>
    <property type="match status" value="1"/>
</dbReference>
<evidence type="ECO:0000259" key="1">
    <source>
        <dbReference type="Pfam" id="PF00501"/>
    </source>
</evidence>